<accession>A0ABU9GTX2</accession>
<reference evidence="2 3" key="1">
    <citation type="submission" date="2024-02" db="EMBL/GenBank/DDBJ databases">
        <title>Bacteria isolated from the canopy kelp, Nereocystis luetkeana.</title>
        <authorList>
            <person name="Pfister C.A."/>
            <person name="Younker I.T."/>
            <person name="Light S.H."/>
        </authorList>
    </citation>
    <scope>NUCLEOTIDE SEQUENCE [LARGE SCALE GENOMIC DNA]</scope>
    <source>
        <strain evidence="2 3">TI.1.05</strain>
    </source>
</reference>
<dbReference type="PANTHER" id="PTHR43179">
    <property type="entry name" value="RHAMNOSYLTRANSFERASE WBBL"/>
    <property type="match status" value="1"/>
</dbReference>
<dbReference type="EMBL" id="JBAKAZ010000086">
    <property type="protein sequence ID" value="MEL0630767.1"/>
    <property type="molecule type" value="Genomic_DNA"/>
</dbReference>
<dbReference type="InterPro" id="IPR029044">
    <property type="entry name" value="Nucleotide-diphossugar_trans"/>
</dbReference>
<gene>
    <name evidence="2" type="ORF">V6256_14250</name>
</gene>
<dbReference type="CDD" id="cd04184">
    <property type="entry name" value="GT2_RfbC_Mx_like"/>
    <property type="match status" value="1"/>
</dbReference>
<dbReference type="InterPro" id="IPR001173">
    <property type="entry name" value="Glyco_trans_2-like"/>
</dbReference>
<feature type="domain" description="Glycosyltransferase 2-like" evidence="1">
    <location>
        <begin position="660"/>
        <end position="837"/>
    </location>
</feature>
<name>A0ABU9GTX2_9GAMM</name>
<evidence type="ECO:0000259" key="1">
    <source>
        <dbReference type="Pfam" id="PF00535"/>
    </source>
</evidence>
<evidence type="ECO:0000313" key="3">
    <source>
        <dbReference type="Proteomes" id="UP001369082"/>
    </source>
</evidence>
<dbReference type="Proteomes" id="UP001369082">
    <property type="component" value="Unassembled WGS sequence"/>
</dbReference>
<evidence type="ECO:0000313" key="2">
    <source>
        <dbReference type="EMBL" id="MEL0630767.1"/>
    </source>
</evidence>
<dbReference type="Gene3D" id="3.90.550.10">
    <property type="entry name" value="Spore Coat Polysaccharide Biosynthesis Protein SpsA, Chain A"/>
    <property type="match status" value="2"/>
</dbReference>
<feature type="domain" description="Glycosyltransferase 2-like" evidence="1">
    <location>
        <begin position="402"/>
        <end position="560"/>
    </location>
</feature>
<comment type="caution">
    <text evidence="2">The sequence shown here is derived from an EMBL/GenBank/DDBJ whole genome shotgun (WGS) entry which is preliminary data.</text>
</comment>
<sequence>MSDFIYNQELPLVFFDGLVDKKLQGWAQKADSVIIFLQNEKLAQVACNEYREDLDGALNNPYASFHYEISGQDIKKEWRHLSLLALRVEFIDDGVTTKTFERTLNVTNLANKFNFDTLAQPIQHNFNGLLGDTITGWSSDADYVELYIENDYLALVPCNKNDESLITLVENVDCSFEYSINGHNVKPHWFLKENLVLKAIFMQSDYDEPLYQELLSIGSLDLLNAIDTVNNTPVENVVDVIQKSHLWDDNYYINQLSENEVCHANHIYDFVIKGAKSGKNPNSHFNTYYYLANNRDIAEDGINPFYHYIIAGEKEGRKPTPSFDPKLYLELNPDLAGWEAPLLAHLLMAGLEEGRVYNEYIRPLSAEENVDPYLFWRLNNEKSEFIKTQQDLLNFDNTPCISIVVPVYNPEKQLLIDCIESVIAQSYTNWQLCLADDKSTEPYVKEVLKEYSLKDKRIQPVFREKNGHISEASNSALDIASGEWTALLDHDDLLHEHAFYHVIKAINDNPDVTLIYSDEDKINLEGERIEPHFKSDWNLDLLYSQNYVSHLGVYKTDIIKKIGGFRKGYEGSQDYDLLLRYSREIDHANVVHIPKVLYHWRMVEGSTALASGEKSYTTDAGIKALEDHFKALNKSVLVEAGKHANIYKVNWLIEEEPLVSLIIPTYNGYEITKQAIDSILEKTTYQNYEILLVDNNSNDPIALEYFDELDKHEKVTVLRYPYPFNYSAINNFAAKQAKGSIVGLINNDVEVITPEWLTEMVSHAQREEIGCVGAMLYFENDTIQHAGVIIGIGGVGGHSHKHYKRNDHGYFSRLKVVQNLSAVTAACLLVRKSVFNEVDGLNEEDLTVAFNDVDFCLKVQAAGYRNLWTPYAELYHYESISRGAEDNPVKVARFNKEVDYMTDTWGTDKKPDPYYSQNLTLEHENFSVGK</sequence>
<protein>
    <submittedName>
        <fullName evidence="2">Glycosyltransferase family 2 protein</fullName>
    </submittedName>
</protein>
<dbReference type="CDD" id="cd04186">
    <property type="entry name" value="GT_2_like_c"/>
    <property type="match status" value="1"/>
</dbReference>
<dbReference type="Pfam" id="PF00535">
    <property type="entry name" value="Glycos_transf_2"/>
    <property type="match status" value="2"/>
</dbReference>
<dbReference type="PANTHER" id="PTHR43179:SF7">
    <property type="entry name" value="RHAMNOSYLTRANSFERASE WBBL"/>
    <property type="match status" value="1"/>
</dbReference>
<proteinExistence type="predicted"/>
<dbReference type="RefSeq" id="WP_341598904.1">
    <property type="nucleotide sequence ID" value="NZ_JBAKAZ010000086.1"/>
</dbReference>
<dbReference type="SUPFAM" id="SSF53448">
    <property type="entry name" value="Nucleotide-diphospho-sugar transferases"/>
    <property type="match status" value="2"/>
</dbReference>
<organism evidence="2 3">
    <name type="scientific">Psychromonas aquatilis</name>
    <dbReference type="NCBI Taxonomy" id="2005072"/>
    <lineage>
        <taxon>Bacteria</taxon>
        <taxon>Pseudomonadati</taxon>
        <taxon>Pseudomonadota</taxon>
        <taxon>Gammaproteobacteria</taxon>
        <taxon>Alteromonadales</taxon>
        <taxon>Psychromonadaceae</taxon>
        <taxon>Psychromonas</taxon>
    </lineage>
</organism>
<keyword evidence="3" id="KW-1185">Reference proteome</keyword>